<protein>
    <recommendedName>
        <fullName evidence="4">SH3 domain-containing protein</fullName>
    </recommendedName>
</protein>
<evidence type="ECO:0000313" key="3">
    <source>
        <dbReference type="Proteomes" id="UP000192840"/>
    </source>
</evidence>
<dbReference type="Proteomes" id="UP000192840">
    <property type="component" value="Unassembled WGS sequence"/>
</dbReference>
<organism evidence="2 3">
    <name type="scientific">Lentzea albidocapillata</name>
    <dbReference type="NCBI Taxonomy" id="40571"/>
    <lineage>
        <taxon>Bacteria</taxon>
        <taxon>Bacillati</taxon>
        <taxon>Actinomycetota</taxon>
        <taxon>Actinomycetes</taxon>
        <taxon>Pseudonocardiales</taxon>
        <taxon>Pseudonocardiaceae</taxon>
        <taxon>Lentzea</taxon>
    </lineage>
</organism>
<gene>
    <name evidence="2" type="ORF">SAMN05660733_00925</name>
</gene>
<reference evidence="3" key="1">
    <citation type="submission" date="2017-04" db="EMBL/GenBank/DDBJ databases">
        <authorList>
            <person name="Varghese N."/>
            <person name="Submissions S."/>
        </authorList>
    </citation>
    <scope>NUCLEOTIDE SEQUENCE [LARGE SCALE GENOMIC DNA]</scope>
    <source>
        <strain evidence="3">DSM 44073</strain>
    </source>
</reference>
<feature type="signal peptide" evidence="1">
    <location>
        <begin position="1"/>
        <end position="25"/>
    </location>
</feature>
<evidence type="ECO:0000313" key="2">
    <source>
        <dbReference type="EMBL" id="SMC66652.1"/>
    </source>
</evidence>
<evidence type="ECO:0008006" key="4">
    <source>
        <dbReference type="Google" id="ProtNLM"/>
    </source>
</evidence>
<dbReference type="STRING" id="40571.SAMN05660733_00925"/>
<evidence type="ECO:0000256" key="1">
    <source>
        <dbReference type="SAM" id="SignalP"/>
    </source>
</evidence>
<sequence length="107" mass="11015">MTKRIIAVTVAALAGMTLTAMPASAAVQRDYQVQGASIRASAHGDSTRVGLGYIGQGLTAYCGKFGPTGKGSTAVLYWIHHRNNRTGVTGWTAGGNVGGIIHNIPSC</sequence>
<accession>A0A1W2B1P9</accession>
<name>A0A1W2B1P9_9PSEU</name>
<proteinExistence type="predicted"/>
<keyword evidence="3" id="KW-1185">Reference proteome</keyword>
<feature type="chain" id="PRO_5012777376" description="SH3 domain-containing protein" evidence="1">
    <location>
        <begin position="26"/>
        <end position="107"/>
    </location>
</feature>
<keyword evidence="1" id="KW-0732">Signal</keyword>
<dbReference type="EMBL" id="FWYC01000004">
    <property type="protein sequence ID" value="SMC66652.1"/>
    <property type="molecule type" value="Genomic_DNA"/>
</dbReference>
<dbReference type="AlphaFoldDB" id="A0A1W2B1P9"/>